<evidence type="ECO:0000256" key="3">
    <source>
        <dbReference type="ARBA" id="ARBA00022692"/>
    </source>
</evidence>
<feature type="transmembrane region" description="Helical" evidence="6">
    <location>
        <begin position="314"/>
        <end position="334"/>
    </location>
</feature>
<feature type="transmembrane region" description="Helical" evidence="6">
    <location>
        <begin position="621"/>
        <end position="641"/>
    </location>
</feature>
<keyword evidence="5 6" id="KW-0472">Membrane</keyword>
<dbReference type="Pfam" id="PF07810">
    <property type="entry name" value="TMC"/>
    <property type="match status" value="1"/>
</dbReference>
<evidence type="ECO:0000256" key="1">
    <source>
        <dbReference type="ARBA" id="ARBA00004141"/>
    </source>
</evidence>
<dbReference type="InterPro" id="IPR038900">
    <property type="entry name" value="TMC"/>
</dbReference>
<comment type="similarity">
    <text evidence="2 6">Belongs to the TMC family.</text>
</comment>
<sequence length="708" mass="81569">MMNNKSEKRRLHWNEAQQPGLAAHNPGSKVRQTRVCCEGDDTPLKELPLSLQEKWTQREKQTAEGRQISGWDWKQNQRLAHRKLSQETHNILSAWKLWKKPLHEIEGCFGSGCVSYFILLRFLFFLNFIFVPLFAGFVLVPTSFFNKTPEVPAVETLNQTTDIQCKNFSYRTQGAATQTEKVFLDIFTGEGILETSFLFYGHYRFLDTMGLGYSIRMAYLLTILGYLILCFLWVGRRMVASRIQRQWHSRYYLTAFSSRIFAGWDFCVRDMDAVSLKQHSISNCLKMELQEVSRHQQKQQQSGKEKAVLTLIRLLLNALILALTSAAFYCIYLATEVSQDFEQQNRSSTETFSRRVVTQYLPPIIISLVNFFLPYVFGALVRYEGYSPSVEVNLTLLRSVLLKLAGLGMFLFSLGQKVLCVGNRDDSNCLTCGYNKLYQCWETSIGQEMYKMTVFNFLSTIGVTLLVSLPRRLMVDHTSWKLAQWIGKEEFLIPQNILDIVYEQTVIWCGMFYSPLLPLLNCVFLFIIFYVKKYTLCHICKPSKRMFRASSSRFFFQFILFLGLMMALCPLTYIITKFRPSRACGLFVDYATAWQVVHESISTRLPVNAQRFLNYIGSEAFAFPLLTILCLVLIAYISRIAKNRETIEQLKNLVVMQAWDKSYLEQELSKVLKETWLGGSNQTLQTVDLPEAPAQSTSPHSSLLQSAS</sequence>
<dbReference type="OrthoDB" id="1936208at2759"/>
<reference evidence="10 11" key="1">
    <citation type="submission" date="2025-04" db="UniProtKB">
        <authorList>
            <consortium name="RefSeq"/>
        </authorList>
    </citation>
    <scope>IDENTIFICATION</scope>
</reference>
<dbReference type="KEGG" id="muo:115473582"/>
<evidence type="ECO:0000256" key="5">
    <source>
        <dbReference type="ARBA" id="ARBA00023136"/>
    </source>
</evidence>
<dbReference type="RefSeq" id="XP_030064524.1">
    <property type="nucleotide sequence ID" value="XM_030208664.1"/>
</dbReference>
<keyword evidence="4 6" id="KW-1133">Transmembrane helix</keyword>
<keyword evidence="3 6" id="KW-0812">Transmembrane</keyword>
<dbReference type="Proteomes" id="UP000515156">
    <property type="component" value="Chromosome 6"/>
</dbReference>
<dbReference type="PANTHER" id="PTHR23302:SF39">
    <property type="entry name" value="TRANSMEMBRANE CHANNEL-LIKE PROTEIN 8"/>
    <property type="match status" value="1"/>
</dbReference>
<feature type="transmembrane region" description="Helical" evidence="6">
    <location>
        <begin position="118"/>
        <end position="140"/>
    </location>
</feature>
<feature type="domain" description="TMC" evidence="8">
    <location>
        <begin position="440"/>
        <end position="550"/>
    </location>
</feature>
<keyword evidence="9" id="KW-1185">Reference proteome</keyword>
<name>A0A6P7YNA2_9AMPH</name>
<evidence type="ECO:0000313" key="11">
    <source>
        <dbReference type="RefSeq" id="XP_030064524.1"/>
    </source>
</evidence>
<evidence type="ECO:0000256" key="6">
    <source>
        <dbReference type="RuleBase" id="RU310713"/>
    </source>
</evidence>
<dbReference type="GO" id="GO:0008381">
    <property type="term" value="F:mechanosensitive monoatomic ion channel activity"/>
    <property type="evidence" value="ECO:0007669"/>
    <property type="project" value="TreeGrafter"/>
</dbReference>
<feature type="transmembrane region" description="Helical" evidence="6">
    <location>
        <begin position="213"/>
        <end position="235"/>
    </location>
</feature>
<evidence type="ECO:0000313" key="9">
    <source>
        <dbReference type="Proteomes" id="UP000515156"/>
    </source>
</evidence>
<dbReference type="RefSeq" id="XP_030064522.1">
    <property type="nucleotide sequence ID" value="XM_030208662.1"/>
</dbReference>
<dbReference type="GeneID" id="115473582"/>
<comment type="subcellular location">
    <subcellularLocation>
        <location evidence="1 6">Membrane</location>
        <topology evidence="1 6">Multi-pass membrane protein</topology>
    </subcellularLocation>
</comment>
<dbReference type="GO" id="GO:0005886">
    <property type="term" value="C:plasma membrane"/>
    <property type="evidence" value="ECO:0007669"/>
    <property type="project" value="InterPro"/>
</dbReference>
<gene>
    <name evidence="10 11" type="primary">TMC8</name>
</gene>
<feature type="transmembrane region" description="Helical" evidence="6">
    <location>
        <begin position="512"/>
        <end position="531"/>
    </location>
</feature>
<proteinExistence type="inferred from homology"/>
<dbReference type="AlphaFoldDB" id="A0A6P7YNA2"/>
<feature type="region of interest" description="Disordered" evidence="7">
    <location>
        <begin position="1"/>
        <end position="32"/>
    </location>
</feature>
<organism evidence="9 11">
    <name type="scientific">Microcaecilia unicolor</name>
    <dbReference type="NCBI Taxonomy" id="1415580"/>
    <lineage>
        <taxon>Eukaryota</taxon>
        <taxon>Metazoa</taxon>
        <taxon>Chordata</taxon>
        <taxon>Craniata</taxon>
        <taxon>Vertebrata</taxon>
        <taxon>Euteleostomi</taxon>
        <taxon>Amphibia</taxon>
        <taxon>Gymnophiona</taxon>
        <taxon>Siphonopidae</taxon>
        <taxon>Microcaecilia</taxon>
    </lineage>
</organism>
<evidence type="ECO:0000256" key="7">
    <source>
        <dbReference type="SAM" id="MobiDB-lite"/>
    </source>
</evidence>
<protein>
    <recommendedName>
        <fullName evidence="6">Transmembrane channel-like protein</fullName>
    </recommendedName>
</protein>
<evidence type="ECO:0000259" key="8">
    <source>
        <dbReference type="Pfam" id="PF07810"/>
    </source>
</evidence>
<accession>A0A6P7YNA2</accession>
<evidence type="ECO:0000256" key="2">
    <source>
        <dbReference type="ARBA" id="ARBA00006510"/>
    </source>
</evidence>
<feature type="transmembrane region" description="Helical" evidence="6">
    <location>
        <begin position="552"/>
        <end position="575"/>
    </location>
</feature>
<dbReference type="PANTHER" id="PTHR23302">
    <property type="entry name" value="TRANSMEMBRANE CHANNEL-RELATED"/>
    <property type="match status" value="1"/>
</dbReference>
<feature type="transmembrane region" description="Helical" evidence="6">
    <location>
        <begin position="360"/>
        <end position="383"/>
    </location>
</feature>
<evidence type="ECO:0000313" key="10">
    <source>
        <dbReference type="RefSeq" id="XP_030064522.1"/>
    </source>
</evidence>
<dbReference type="InterPro" id="IPR012496">
    <property type="entry name" value="TMC_dom"/>
</dbReference>
<evidence type="ECO:0000256" key="4">
    <source>
        <dbReference type="ARBA" id="ARBA00022989"/>
    </source>
</evidence>
<dbReference type="CTD" id="147138"/>